<organism evidence="1 2">
    <name type="scientific">Elysia crispata</name>
    <name type="common">lettuce slug</name>
    <dbReference type="NCBI Taxonomy" id="231223"/>
    <lineage>
        <taxon>Eukaryota</taxon>
        <taxon>Metazoa</taxon>
        <taxon>Spiralia</taxon>
        <taxon>Lophotrochozoa</taxon>
        <taxon>Mollusca</taxon>
        <taxon>Gastropoda</taxon>
        <taxon>Heterobranchia</taxon>
        <taxon>Euthyneura</taxon>
        <taxon>Panpulmonata</taxon>
        <taxon>Sacoglossa</taxon>
        <taxon>Placobranchoidea</taxon>
        <taxon>Plakobranchidae</taxon>
        <taxon>Elysia</taxon>
    </lineage>
</organism>
<accession>A0AAE0ZLA7</accession>
<evidence type="ECO:0000313" key="2">
    <source>
        <dbReference type="Proteomes" id="UP001283361"/>
    </source>
</evidence>
<proteinExistence type="predicted"/>
<sequence length="128" mass="14510">MEKRVCRSQKTGNQKLALQLRRSVLSRKKVRGSVEFYYNSQLDDQATSVLMHLVMNDKIGRLRGHGAYTFISEWHGDRLWRLGIQAGEGTALRRLRAGDTRAPPHEDLSTPIIYAPPPPLLCPKKTVS</sequence>
<protein>
    <submittedName>
        <fullName evidence="1">Uncharacterized protein</fullName>
    </submittedName>
</protein>
<evidence type="ECO:0000313" key="1">
    <source>
        <dbReference type="EMBL" id="KAK3771280.1"/>
    </source>
</evidence>
<comment type="caution">
    <text evidence="1">The sequence shown here is derived from an EMBL/GenBank/DDBJ whole genome shotgun (WGS) entry which is preliminary data.</text>
</comment>
<dbReference type="EMBL" id="JAWDGP010003760">
    <property type="protein sequence ID" value="KAK3771280.1"/>
    <property type="molecule type" value="Genomic_DNA"/>
</dbReference>
<dbReference type="Proteomes" id="UP001283361">
    <property type="component" value="Unassembled WGS sequence"/>
</dbReference>
<gene>
    <name evidence="1" type="ORF">RRG08_024359</name>
</gene>
<reference evidence="1" key="1">
    <citation type="journal article" date="2023" name="G3 (Bethesda)">
        <title>A reference genome for the long-term kleptoplast-retaining sea slug Elysia crispata morphotype clarki.</title>
        <authorList>
            <person name="Eastman K.E."/>
            <person name="Pendleton A.L."/>
            <person name="Shaikh M.A."/>
            <person name="Suttiyut T."/>
            <person name="Ogas R."/>
            <person name="Tomko P."/>
            <person name="Gavelis G."/>
            <person name="Widhalm J.R."/>
            <person name="Wisecaver J.H."/>
        </authorList>
    </citation>
    <scope>NUCLEOTIDE SEQUENCE</scope>
    <source>
        <strain evidence="1">ECLA1</strain>
    </source>
</reference>
<dbReference type="AlphaFoldDB" id="A0AAE0ZLA7"/>
<keyword evidence="2" id="KW-1185">Reference proteome</keyword>
<name>A0AAE0ZLA7_9GAST</name>